<dbReference type="EMBL" id="ABVR01000023">
    <property type="protein sequence ID" value="EEG91660.1"/>
    <property type="molecule type" value="Genomic_DNA"/>
</dbReference>
<dbReference type="NCBIfam" id="TIGR03696">
    <property type="entry name" value="Rhs_assc_core"/>
    <property type="match status" value="1"/>
</dbReference>
<dbReference type="NCBIfam" id="TIGR01643">
    <property type="entry name" value="YD_repeat_2x"/>
    <property type="match status" value="1"/>
</dbReference>
<sequence length="558" mass="61968">MKVVYDEKNRVAQKQYRVDGTGHQTKYLYGEVSKQQKPGLEYGVQVDGKTCIEYAYDLLGRCEKKTQIYPSGKKKEITYTYVPGAKEGTTTALVGTITENGKETAYTYDGRGNILEICTKELDTGKVTDHMLYTYTGMNQVIREEDAVRGRTFTYAYDLGGNLLENKKYYLVNGVEELRGTDTYTYSSGWKDQLTSFNGKAITYDAMGNPLSYMGMNLTWEKGRQLKTLKKSGTLSQYVYDNDGRRIQKTVGDKVIRFYLDGDKIIAQKEEGGERMDFLYDEKGTPFAFEYQGKMYFYQTSLQGDIIGIVDSEGSQVVVYRYDAWGEVLVSSDASGFGLSQINPLRYRGYYYDQETGLYYLQTRYYDPKVRRFLNADDASVLTKDPEQLTEKNLYAYCDDNPVMYRDDTGMFDIVSGIFGAVTNVATTYFAAKVTGQECGVWDLAVAAFAGLVSGMTKSSLYITLVSAFISGVGTTIGSLAGGSDIKEALWKGGMTALCTAVSVNAIAGWKIPVSDVVKNISGTIFGIGNGLVTAGVVASFPYRKSSSSSSKKKYLTK</sequence>
<evidence type="ECO:0000313" key="4">
    <source>
        <dbReference type="EMBL" id="EEG91660.1"/>
    </source>
</evidence>
<dbReference type="HOGENOM" id="CLU_573319_0_0_9"/>
<feature type="transmembrane region" description="Helical" evidence="2">
    <location>
        <begin position="461"/>
        <end position="481"/>
    </location>
</feature>
<feature type="domain" description="Teneurin-like YD-shell" evidence="3">
    <location>
        <begin position="108"/>
        <end position="403"/>
    </location>
</feature>
<evidence type="ECO:0000259" key="3">
    <source>
        <dbReference type="Pfam" id="PF25023"/>
    </source>
</evidence>
<keyword evidence="2" id="KW-1133">Transmembrane helix</keyword>
<dbReference type="Proteomes" id="UP000003793">
    <property type="component" value="Unassembled WGS sequence"/>
</dbReference>
<evidence type="ECO:0000256" key="2">
    <source>
        <dbReference type="SAM" id="Phobius"/>
    </source>
</evidence>
<organism evidence="4 5">
    <name type="scientific">Coprococcus comes ATCC 27758</name>
    <dbReference type="NCBI Taxonomy" id="470146"/>
    <lineage>
        <taxon>Bacteria</taxon>
        <taxon>Bacillati</taxon>
        <taxon>Bacillota</taxon>
        <taxon>Clostridia</taxon>
        <taxon>Lachnospirales</taxon>
        <taxon>Lachnospiraceae</taxon>
        <taxon>Coprococcus</taxon>
    </lineage>
</organism>
<name>C0B4J4_9FIRM</name>
<dbReference type="Pfam" id="PF25023">
    <property type="entry name" value="TEN_YD-shell"/>
    <property type="match status" value="1"/>
</dbReference>
<dbReference type="PANTHER" id="PTHR32305:SF15">
    <property type="entry name" value="PROTEIN RHSA-RELATED"/>
    <property type="match status" value="1"/>
</dbReference>
<reference evidence="4 5" key="1">
    <citation type="submission" date="2009-02" db="EMBL/GenBank/DDBJ databases">
        <authorList>
            <person name="Fulton L."/>
            <person name="Clifton S."/>
            <person name="Fulton B."/>
            <person name="Xu J."/>
            <person name="Minx P."/>
            <person name="Pepin K.H."/>
            <person name="Johnson M."/>
            <person name="Bhonagiri V."/>
            <person name="Nash W.E."/>
            <person name="Mardis E.R."/>
            <person name="Wilson R.K."/>
        </authorList>
    </citation>
    <scope>NUCLEOTIDE SEQUENCE [LARGE SCALE GENOMIC DNA]</scope>
    <source>
        <strain evidence="4 5">ATCC 27758</strain>
    </source>
</reference>
<accession>C0B4J4</accession>
<comment type="caution">
    <text evidence="4">The sequence shown here is derived from an EMBL/GenBank/DDBJ whole genome shotgun (WGS) entry which is preliminary data.</text>
</comment>
<dbReference type="InterPro" id="IPR056823">
    <property type="entry name" value="TEN-like_YD-shell"/>
</dbReference>
<feature type="transmembrane region" description="Helical" evidence="2">
    <location>
        <begin position="524"/>
        <end position="543"/>
    </location>
</feature>
<dbReference type="AlphaFoldDB" id="C0B4J4"/>
<keyword evidence="1" id="KW-0677">Repeat</keyword>
<feature type="transmembrane region" description="Helical" evidence="2">
    <location>
        <begin position="493"/>
        <end position="512"/>
    </location>
</feature>
<keyword evidence="2" id="KW-0812">Transmembrane</keyword>
<reference evidence="4 5" key="2">
    <citation type="submission" date="2009-03" db="EMBL/GenBank/DDBJ databases">
        <title>Draft genome sequence of Coprococcus comes (ATCC 27758).</title>
        <authorList>
            <person name="Sudarsanam P."/>
            <person name="Ley R."/>
            <person name="Guruge J."/>
            <person name="Turnbaugh P.J."/>
            <person name="Mahowald M."/>
            <person name="Liep D."/>
            <person name="Gordon J."/>
        </authorList>
    </citation>
    <scope>NUCLEOTIDE SEQUENCE [LARGE SCALE GENOMIC DNA]</scope>
    <source>
        <strain evidence="4 5">ATCC 27758</strain>
    </source>
</reference>
<gene>
    <name evidence="4" type="ORF">COPCOM_00054</name>
</gene>
<dbReference type="InterPro" id="IPR006530">
    <property type="entry name" value="YD"/>
</dbReference>
<dbReference type="InterPro" id="IPR050708">
    <property type="entry name" value="T6SS_VgrG/RHS"/>
</dbReference>
<keyword evidence="2" id="KW-0472">Membrane</keyword>
<evidence type="ECO:0000256" key="1">
    <source>
        <dbReference type="ARBA" id="ARBA00022737"/>
    </source>
</evidence>
<dbReference type="PANTHER" id="PTHR32305">
    <property type="match status" value="1"/>
</dbReference>
<dbReference type="Gene3D" id="2.180.10.10">
    <property type="entry name" value="RHS repeat-associated core"/>
    <property type="match status" value="1"/>
</dbReference>
<proteinExistence type="predicted"/>
<evidence type="ECO:0000313" key="5">
    <source>
        <dbReference type="Proteomes" id="UP000003793"/>
    </source>
</evidence>
<protein>
    <submittedName>
        <fullName evidence="4">RHS repeat-associated core domain protein</fullName>
    </submittedName>
</protein>
<dbReference type="InterPro" id="IPR022385">
    <property type="entry name" value="Rhs_assc_core"/>
</dbReference>